<dbReference type="Gene3D" id="3.10.20.90">
    <property type="entry name" value="Phosphatidylinositol 3-kinase Catalytic Subunit, Chain A, domain 1"/>
    <property type="match status" value="1"/>
</dbReference>
<dbReference type="Pfam" id="PF01302">
    <property type="entry name" value="CAP_GLY"/>
    <property type="match status" value="1"/>
</dbReference>
<protein>
    <recommendedName>
        <fullName evidence="3">Tubulin-specific chaperone E</fullName>
    </recommendedName>
    <alternativeName>
        <fullName evidence="9">Tubulin-folding cofactor E</fullName>
    </alternativeName>
</protein>
<evidence type="ECO:0000256" key="1">
    <source>
        <dbReference type="ARBA" id="ARBA00004496"/>
    </source>
</evidence>
<dbReference type="SMART" id="SM01052">
    <property type="entry name" value="CAP_GLY"/>
    <property type="match status" value="1"/>
</dbReference>
<evidence type="ECO:0000313" key="14">
    <source>
        <dbReference type="Proteomes" id="UP001432027"/>
    </source>
</evidence>
<evidence type="ECO:0000256" key="4">
    <source>
        <dbReference type="ARBA" id="ARBA00022490"/>
    </source>
</evidence>
<comment type="caution">
    <text evidence="13">The sequence shown here is derived from an EMBL/GenBank/DDBJ whole genome shotgun (WGS) entry which is preliminary data.</text>
</comment>
<dbReference type="GO" id="GO:0005737">
    <property type="term" value="C:cytoplasm"/>
    <property type="evidence" value="ECO:0007669"/>
    <property type="project" value="UniProtKB-SubCell"/>
</dbReference>
<feature type="region of interest" description="Disordered" evidence="10">
    <location>
        <begin position="271"/>
        <end position="309"/>
    </location>
</feature>
<evidence type="ECO:0000259" key="12">
    <source>
        <dbReference type="PROSITE" id="PS50245"/>
    </source>
</evidence>
<name>A0AAV5TSW8_9BILA</name>
<feature type="signal peptide" evidence="11">
    <location>
        <begin position="1"/>
        <end position="16"/>
    </location>
</feature>
<feature type="chain" id="PRO_5043360813" description="Tubulin-specific chaperone E" evidence="11">
    <location>
        <begin position="17"/>
        <end position="576"/>
    </location>
</feature>
<evidence type="ECO:0000256" key="10">
    <source>
        <dbReference type="SAM" id="MobiDB-lite"/>
    </source>
</evidence>
<dbReference type="InterPro" id="IPR050333">
    <property type="entry name" value="SLRP"/>
</dbReference>
<evidence type="ECO:0000256" key="11">
    <source>
        <dbReference type="SAM" id="SignalP"/>
    </source>
</evidence>
<proteinExistence type="inferred from homology"/>
<keyword evidence="4" id="KW-0963">Cytoplasm</keyword>
<organism evidence="13 14">
    <name type="scientific">Pristionchus entomophagus</name>
    <dbReference type="NCBI Taxonomy" id="358040"/>
    <lineage>
        <taxon>Eukaryota</taxon>
        <taxon>Metazoa</taxon>
        <taxon>Ecdysozoa</taxon>
        <taxon>Nematoda</taxon>
        <taxon>Chromadorea</taxon>
        <taxon>Rhabditida</taxon>
        <taxon>Rhabditina</taxon>
        <taxon>Diplogasteromorpha</taxon>
        <taxon>Diplogasteroidea</taxon>
        <taxon>Neodiplogasteridae</taxon>
        <taxon>Pristionchus</taxon>
    </lineage>
</organism>
<evidence type="ECO:0000256" key="7">
    <source>
        <dbReference type="ARBA" id="ARBA00023186"/>
    </source>
</evidence>
<evidence type="ECO:0000313" key="13">
    <source>
        <dbReference type="EMBL" id="GMS97401.1"/>
    </source>
</evidence>
<feature type="non-terminal residue" evidence="13">
    <location>
        <position position="1"/>
    </location>
</feature>
<comment type="subcellular location">
    <subcellularLocation>
        <location evidence="1">Cytoplasm</location>
    </subcellularLocation>
</comment>
<dbReference type="AlphaFoldDB" id="A0AAV5TSW8"/>
<dbReference type="Gene3D" id="2.30.30.190">
    <property type="entry name" value="CAP Gly-rich-like domain"/>
    <property type="match status" value="1"/>
</dbReference>
<dbReference type="Gene3D" id="3.80.10.10">
    <property type="entry name" value="Ribonuclease Inhibitor"/>
    <property type="match status" value="2"/>
</dbReference>
<evidence type="ECO:0000256" key="6">
    <source>
        <dbReference type="ARBA" id="ARBA00022737"/>
    </source>
</evidence>
<feature type="compositionally biased region" description="Polar residues" evidence="10">
    <location>
        <begin position="295"/>
        <end position="309"/>
    </location>
</feature>
<dbReference type="FunFam" id="2.30.30.190:FF:000016">
    <property type="entry name" value="Tubulin-folding cofactor E"/>
    <property type="match status" value="1"/>
</dbReference>
<keyword evidence="5" id="KW-0433">Leucine-rich repeat</keyword>
<reference evidence="13" key="1">
    <citation type="submission" date="2023-10" db="EMBL/GenBank/DDBJ databases">
        <title>Genome assembly of Pristionchus species.</title>
        <authorList>
            <person name="Yoshida K."/>
            <person name="Sommer R.J."/>
        </authorList>
    </citation>
    <scope>NUCLEOTIDE SEQUENCE</scope>
    <source>
        <strain evidence="13">RS0144</strain>
    </source>
</reference>
<evidence type="ECO:0000256" key="9">
    <source>
        <dbReference type="ARBA" id="ARBA00030180"/>
    </source>
</evidence>
<dbReference type="PANTHER" id="PTHR45712">
    <property type="entry name" value="AGAP008170-PA"/>
    <property type="match status" value="1"/>
</dbReference>
<accession>A0AAV5TSW8</accession>
<evidence type="ECO:0000256" key="5">
    <source>
        <dbReference type="ARBA" id="ARBA00022614"/>
    </source>
</evidence>
<dbReference type="SUPFAM" id="SSF52058">
    <property type="entry name" value="L domain-like"/>
    <property type="match status" value="1"/>
</dbReference>
<dbReference type="InterPro" id="IPR036859">
    <property type="entry name" value="CAP-Gly_dom_sf"/>
</dbReference>
<dbReference type="InterPro" id="IPR001611">
    <property type="entry name" value="Leu-rich_rpt"/>
</dbReference>
<sequence>FRFLTVSSVFSVFADAALVTAGIMSLEVGARVQVGDDKATVRYLGQVDGVRGDWVGVEWDDPARGKHDGTVKDKRYFTTRHPTGGSLVRPNLVSLGEVLETAVSRRYGSDENTDDFVLGTKRVEMVGLDKGRQRNLSALRVIVLDHMAVNGAVEASEPRFPRCEEVNLYGNLLRRWSDVVSILAHMPRCVELVLSANFLEAIPEGSELLRPTVHHESVLRVTLNRCRLDEATIARCLCLFPKIEELYAASNGVFPQLPLVRPESNAPRWEVDCHSTSAQSIPEPSPLPHDKKSSIEPQQSSTWTCSRSPNQGLWDKDRMKSFGFSSPLPSLLTLIDIEDNDITAFDDIRPLGDLPNLAKLSLVRCHLRSVRIASPSSFPRLHTLNLKGNEISDWESIGQLRQLRSLATLYIDFEKFHAEFGMDPREVIVAKLPSLKNLERCELSVIERRSAEIRYLNKYSSLAEERKREENHEEDLKRLEKEHGTPIMDNAKLKQMSIVKIGFVKGDKSLPERSLPTSLTVQKVLDMAKKLFRMGREEEVAAALDQDGFLIELEHVMRPLSFYEPQNGDLIRIRAL</sequence>
<dbReference type="SUPFAM" id="SSF74924">
    <property type="entry name" value="Cap-Gly domain"/>
    <property type="match status" value="1"/>
</dbReference>
<keyword evidence="7" id="KW-0143">Chaperone</keyword>
<gene>
    <name evidence="13" type="ORF">PENTCL1PPCAC_19576</name>
</gene>
<keyword evidence="6" id="KW-0677">Repeat</keyword>
<evidence type="ECO:0000256" key="3">
    <source>
        <dbReference type="ARBA" id="ARBA00015004"/>
    </source>
</evidence>
<dbReference type="EMBL" id="BTSX01000004">
    <property type="protein sequence ID" value="GMS97401.1"/>
    <property type="molecule type" value="Genomic_DNA"/>
</dbReference>
<dbReference type="Proteomes" id="UP001432027">
    <property type="component" value="Unassembled WGS sequence"/>
</dbReference>
<dbReference type="PROSITE" id="PS50245">
    <property type="entry name" value="CAP_GLY_2"/>
    <property type="match status" value="1"/>
</dbReference>
<keyword evidence="14" id="KW-1185">Reference proteome</keyword>
<evidence type="ECO:0000256" key="2">
    <source>
        <dbReference type="ARBA" id="ARBA00006286"/>
    </source>
</evidence>
<comment type="similarity">
    <text evidence="2">Belongs to the TBCE family.</text>
</comment>
<dbReference type="InterPro" id="IPR000938">
    <property type="entry name" value="CAP-Gly_domain"/>
</dbReference>
<dbReference type="InterPro" id="IPR032675">
    <property type="entry name" value="LRR_dom_sf"/>
</dbReference>
<dbReference type="PROSITE" id="PS51450">
    <property type="entry name" value="LRR"/>
    <property type="match status" value="1"/>
</dbReference>
<evidence type="ECO:0000256" key="8">
    <source>
        <dbReference type="ARBA" id="ARBA00026055"/>
    </source>
</evidence>
<dbReference type="PROSITE" id="PS00845">
    <property type="entry name" value="CAP_GLY_1"/>
    <property type="match status" value="1"/>
</dbReference>
<keyword evidence="11" id="KW-0732">Signal</keyword>
<dbReference type="PANTHER" id="PTHR45712:SF22">
    <property type="entry name" value="INSULIN-LIKE GROWTH FACTOR-BINDING PROTEIN COMPLEX ACID LABILE SUBUNIT"/>
    <property type="match status" value="1"/>
</dbReference>
<comment type="subunit">
    <text evidence="8">Supercomplex made of cofactors A to E. Cofactors A and D function by capturing and stabilizing tubulin in a quasi-native conformation. Cofactor E binds to the cofactor D-tubulin complex; interaction with cofactor C then causes the release of tubulin polypeptides that are committed to the native state.</text>
</comment>
<feature type="domain" description="CAP-Gly" evidence="12">
    <location>
        <begin position="45"/>
        <end position="89"/>
    </location>
</feature>